<keyword evidence="2" id="KW-0479">Metal-binding</keyword>
<keyword evidence="1 2" id="KW-0862">Zinc</keyword>
<dbReference type="Pfam" id="PF02585">
    <property type="entry name" value="PIG-L"/>
    <property type="match status" value="1"/>
</dbReference>
<protein>
    <recommendedName>
        <fullName evidence="2">Mycothiol S-conjugate amidase</fullName>
        <ecNumber evidence="2">3.5.1.115</ecNumber>
    </recommendedName>
</protein>
<feature type="binding site" evidence="2">
    <location>
        <position position="140"/>
    </location>
    <ligand>
        <name>Zn(2+)</name>
        <dbReference type="ChEBI" id="CHEBI:29105"/>
    </ligand>
</feature>
<dbReference type="InterPro" id="IPR017811">
    <property type="entry name" value="Mca"/>
</dbReference>
<evidence type="ECO:0000256" key="2">
    <source>
        <dbReference type="HAMAP-Rule" id="MF_01482"/>
    </source>
</evidence>
<feature type="binding site" evidence="2">
    <location>
        <position position="14"/>
    </location>
    <ligand>
        <name>Zn(2+)</name>
        <dbReference type="ChEBI" id="CHEBI:29105"/>
    </ligand>
</feature>
<reference evidence="4" key="1">
    <citation type="journal article" date="2019" name="Int. J. Syst. Evol. Microbiol.">
        <title>The Global Catalogue of Microorganisms (GCM) 10K type strain sequencing project: providing services to taxonomists for standard genome sequencing and annotation.</title>
        <authorList>
            <consortium name="The Broad Institute Genomics Platform"/>
            <consortium name="The Broad Institute Genome Sequencing Center for Infectious Disease"/>
            <person name="Wu L."/>
            <person name="Ma J."/>
        </authorList>
    </citation>
    <scope>NUCLEOTIDE SEQUENCE [LARGE SCALE GENOMIC DNA]</scope>
    <source>
        <strain evidence="4">JCM 17593</strain>
    </source>
</reference>
<accession>A0ABP8AK75</accession>
<dbReference type="NCBIfam" id="TIGR03446">
    <property type="entry name" value="mycothiol_Mca"/>
    <property type="match status" value="1"/>
</dbReference>
<comment type="similarity">
    <text evidence="2">Belongs to the MshB deacetylase family. Mca subfamily.</text>
</comment>
<dbReference type="InterPro" id="IPR003737">
    <property type="entry name" value="GlcNAc_PI_deacetylase-related"/>
</dbReference>
<comment type="catalytic activity">
    <reaction evidence="2">
        <text>mycothiol S-conjugate + H2O = an N-acetyl-L-cysteine-S-conjugate + 1D-myo-inositol 2-amino-2-deoxy-alpha-D-glucopyranoside</text>
        <dbReference type="Rhea" id="RHEA:36543"/>
        <dbReference type="ChEBI" id="CHEBI:15377"/>
        <dbReference type="ChEBI" id="CHEBI:58718"/>
        <dbReference type="ChEBI" id="CHEBI:58886"/>
        <dbReference type="ChEBI" id="CHEBI:59633"/>
        <dbReference type="EC" id="3.5.1.115"/>
    </reaction>
</comment>
<evidence type="ECO:0000313" key="4">
    <source>
        <dbReference type="Proteomes" id="UP001500213"/>
    </source>
</evidence>
<dbReference type="EMBL" id="BAABBX010000005">
    <property type="protein sequence ID" value="GAA4185351.1"/>
    <property type="molecule type" value="Genomic_DNA"/>
</dbReference>
<comment type="function">
    <text evidence="2">A mycothiol (MSH, N-acetylcysteinyl-glucosaminyl-inositol) S-conjugate amidase, it recycles conjugated MSH to the N-acetyl cysteine conjugate (AcCys S-conjugate, a mercapturic acid) and the MSH precursor. Involved in MSH-dependent detoxification of a number of alkylating agents and antibiotics.</text>
</comment>
<comment type="cofactor">
    <cofactor evidence="2">
        <name>Zn(2+)</name>
        <dbReference type="ChEBI" id="CHEBI:29105"/>
    </cofactor>
    <text evidence="2">Binds 1 zinc ion per subunit.</text>
</comment>
<name>A0ABP8AK75_9MICO</name>
<evidence type="ECO:0000313" key="3">
    <source>
        <dbReference type="EMBL" id="GAA4185351.1"/>
    </source>
</evidence>
<organism evidence="3 4">
    <name type="scientific">Gryllotalpicola kribbensis</name>
    <dbReference type="NCBI Taxonomy" id="993084"/>
    <lineage>
        <taxon>Bacteria</taxon>
        <taxon>Bacillati</taxon>
        <taxon>Actinomycetota</taxon>
        <taxon>Actinomycetes</taxon>
        <taxon>Micrococcales</taxon>
        <taxon>Microbacteriaceae</taxon>
        <taxon>Gryllotalpicola</taxon>
    </lineage>
</organism>
<dbReference type="PANTHER" id="PTHR12993:SF11">
    <property type="entry name" value="N-ACETYLGLUCOSAMINYL-PHOSPHATIDYLINOSITOL DE-N-ACETYLASE"/>
    <property type="match status" value="1"/>
</dbReference>
<sequence>MAKRLMAVHAHPDDESSKGAASYARYLAEGAEVMVVTCTGGQRGSILNPAVDGIPLAHRDLAGLRRLEMAAAREIIGFEHRWLGYYDSGLPDEGEPVPPLSFATIPLEISAEPLVRLIREFRPHVLVSYDENGGYPHPDHIRSHDVAAYAREAAADAARYPAAGNAWQIPKYYYDRLFSSQKTRAVYDELVARHPDSPLIAEFENMKRWLTESPYLATTRVDVADYLDAKDAALRSHASQVAPDSPFFFWPNDVVRAAWPTDDYQLIDSKVPAVTPETDLFAGIPEEALA</sequence>
<dbReference type="PANTHER" id="PTHR12993">
    <property type="entry name" value="N-ACETYLGLUCOSAMINYL-PHOSPHATIDYLINOSITOL DE-N-ACETYLASE-RELATED"/>
    <property type="match status" value="1"/>
</dbReference>
<dbReference type="RefSeq" id="WP_344773903.1">
    <property type="nucleotide sequence ID" value="NZ_BAABBX010000005.1"/>
</dbReference>
<evidence type="ECO:0000256" key="1">
    <source>
        <dbReference type="ARBA" id="ARBA00022833"/>
    </source>
</evidence>
<proteinExistence type="inferred from homology"/>
<dbReference type="Gene3D" id="3.40.50.10320">
    <property type="entry name" value="LmbE-like"/>
    <property type="match status" value="1"/>
</dbReference>
<keyword evidence="4" id="KW-1185">Reference proteome</keyword>
<dbReference type="InterPro" id="IPR024078">
    <property type="entry name" value="LmbE-like_dom_sf"/>
</dbReference>
<feature type="binding site" evidence="2">
    <location>
        <position position="11"/>
    </location>
    <ligand>
        <name>Zn(2+)</name>
        <dbReference type="ChEBI" id="CHEBI:29105"/>
    </ligand>
</feature>
<comment type="caution">
    <text evidence="3">The sequence shown here is derived from an EMBL/GenBank/DDBJ whole genome shotgun (WGS) entry which is preliminary data.</text>
</comment>
<dbReference type="EC" id="3.5.1.115" evidence="2"/>
<comment type="subunit">
    <text evidence="2">Monomer.</text>
</comment>
<keyword evidence="2" id="KW-0378">Hydrolase</keyword>
<dbReference type="HAMAP" id="MF_01482">
    <property type="entry name" value="Mca"/>
    <property type="match status" value="1"/>
</dbReference>
<dbReference type="SUPFAM" id="SSF102588">
    <property type="entry name" value="LmbE-like"/>
    <property type="match status" value="1"/>
</dbReference>
<gene>
    <name evidence="2 3" type="primary">mca</name>
    <name evidence="3" type="ORF">GCM10022288_07240</name>
</gene>
<dbReference type="Proteomes" id="UP001500213">
    <property type="component" value="Unassembled WGS sequence"/>
</dbReference>